<dbReference type="PIRSF" id="PIRSF016487">
    <property type="entry name" value="CYTH_UCP016487"/>
    <property type="match status" value="1"/>
</dbReference>
<dbReference type="Gene3D" id="2.40.320.10">
    <property type="entry name" value="Hypothetical Protein Pfu-838710-001"/>
    <property type="match status" value="1"/>
</dbReference>
<dbReference type="RefSeq" id="WP_209853003.1">
    <property type="nucleotide sequence ID" value="NZ_JAGGJV010000004.1"/>
</dbReference>
<feature type="domain" description="CYTH" evidence="1">
    <location>
        <begin position="2"/>
        <end position="152"/>
    </location>
</feature>
<organism evidence="2 3">
    <name type="scientific">Rhizobium herbae</name>
    <dbReference type="NCBI Taxonomy" id="508661"/>
    <lineage>
        <taxon>Bacteria</taxon>
        <taxon>Pseudomonadati</taxon>
        <taxon>Pseudomonadota</taxon>
        <taxon>Alphaproteobacteria</taxon>
        <taxon>Hyphomicrobiales</taxon>
        <taxon>Rhizobiaceae</taxon>
        <taxon>Rhizobium/Agrobacterium group</taxon>
        <taxon>Rhizobium</taxon>
    </lineage>
</organism>
<gene>
    <name evidence="2" type="ORF">J2Z75_002678</name>
</gene>
<proteinExistence type="predicted"/>
<comment type="caution">
    <text evidence="2">The sequence shown here is derived from an EMBL/GenBank/DDBJ whole genome shotgun (WGS) entry which is preliminary data.</text>
</comment>
<dbReference type="InterPro" id="IPR023577">
    <property type="entry name" value="CYTH_domain"/>
</dbReference>
<dbReference type="Proteomes" id="UP000823786">
    <property type="component" value="Unassembled WGS sequence"/>
</dbReference>
<evidence type="ECO:0000313" key="3">
    <source>
        <dbReference type="Proteomes" id="UP000823786"/>
    </source>
</evidence>
<dbReference type="SUPFAM" id="SSF55154">
    <property type="entry name" value="CYTH-like phosphatases"/>
    <property type="match status" value="1"/>
</dbReference>
<reference evidence="2 3" key="1">
    <citation type="submission" date="2021-03" db="EMBL/GenBank/DDBJ databases">
        <title>Genomic Encyclopedia of Type Strains, Phase IV (KMG-IV): sequencing the most valuable type-strain genomes for metagenomic binning, comparative biology and taxonomic classification.</title>
        <authorList>
            <person name="Goeker M."/>
        </authorList>
    </citation>
    <scope>NUCLEOTIDE SEQUENCE [LARGE SCALE GENOMIC DNA]</scope>
    <source>
        <strain evidence="2 3">DSM 26427</strain>
    </source>
</reference>
<dbReference type="PANTHER" id="PTHR40114:SF1">
    <property type="entry name" value="SLR0698 PROTEIN"/>
    <property type="match status" value="1"/>
</dbReference>
<sequence>MAKEIERKFLVASDGWRDTADGGTRFLQAYIVTMDDRSARIRLMDEKRAKLTIKIGTGSMTRDEFEYEIPIADAKDLMSKAVGLVIEKTRYEVKHGGFVWEVDVYSGAHEGLVVAEVELGSEGDVPDLPAWLGAEVTGDPHYSNQYLSTNPLVSKADHELSYSPF</sequence>
<evidence type="ECO:0000259" key="1">
    <source>
        <dbReference type="PROSITE" id="PS51707"/>
    </source>
</evidence>
<dbReference type="Pfam" id="PF01928">
    <property type="entry name" value="CYTH"/>
    <property type="match status" value="1"/>
</dbReference>
<keyword evidence="3" id="KW-1185">Reference proteome</keyword>
<dbReference type="CDD" id="cd07891">
    <property type="entry name" value="CYTH-like_CthTTM-like_1"/>
    <property type="match status" value="1"/>
</dbReference>
<dbReference type="InterPro" id="IPR033469">
    <property type="entry name" value="CYTH-like_dom_sf"/>
</dbReference>
<evidence type="ECO:0000313" key="2">
    <source>
        <dbReference type="EMBL" id="MBP1859166.1"/>
    </source>
</evidence>
<name>A0ABS4EMJ3_9HYPH</name>
<dbReference type="PROSITE" id="PS51707">
    <property type="entry name" value="CYTH"/>
    <property type="match status" value="1"/>
</dbReference>
<dbReference type="PANTHER" id="PTHR40114">
    <property type="entry name" value="SLR0698 PROTEIN"/>
    <property type="match status" value="1"/>
</dbReference>
<dbReference type="SMART" id="SM01118">
    <property type="entry name" value="CYTH"/>
    <property type="match status" value="1"/>
</dbReference>
<dbReference type="InterPro" id="IPR012042">
    <property type="entry name" value="NeuTTM/CthTTM-like"/>
</dbReference>
<accession>A0ABS4EMJ3</accession>
<protein>
    <submittedName>
        <fullName evidence="2">CYTH domain-containing protein</fullName>
    </submittedName>
</protein>
<dbReference type="EMBL" id="JAGGJV010000004">
    <property type="protein sequence ID" value="MBP1859166.1"/>
    <property type="molecule type" value="Genomic_DNA"/>
</dbReference>